<gene>
    <name evidence="11" type="ORF">FRV6_02733</name>
</gene>
<dbReference type="VEuPathDB" id="FungiDB:FOC1_g10002782"/>
<comment type="subcellular location">
    <subcellularLocation>
        <location evidence="2">Endoplasmic reticulum</location>
    </subcellularLocation>
    <subcellularLocation>
        <location evidence="3">Membrane</location>
    </subcellularLocation>
    <subcellularLocation>
        <location evidence="1">Mitochondrion</location>
    </subcellularLocation>
</comment>
<evidence type="ECO:0000259" key="9">
    <source>
        <dbReference type="Pfam" id="PF05057"/>
    </source>
</evidence>
<dbReference type="InterPro" id="IPR029058">
    <property type="entry name" value="AB_hydrolase_fold"/>
</dbReference>
<evidence type="ECO:0000313" key="12">
    <source>
        <dbReference type="Proteomes" id="UP000219369"/>
    </source>
</evidence>
<keyword evidence="5" id="KW-0256">Endoplasmic reticulum</keyword>
<dbReference type="GO" id="GO:0005739">
    <property type="term" value="C:mitochondrion"/>
    <property type="evidence" value="ECO:0007669"/>
    <property type="project" value="UniProtKB-SubCell"/>
</dbReference>
<comment type="similarity">
    <text evidence="4">Belongs to the putative lipase ROG1 family.</text>
</comment>
<dbReference type="EMBL" id="FMJY01000002">
    <property type="protein sequence ID" value="SCO78520.1"/>
    <property type="molecule type" value="Genomic_DNA"/>
</dbReference>
<keyword evidence="7" id="KW-0472">Membrane</keyword>
<evidence type="ECO:0000256" key="8">
    <source>
        <dbReference type="SAM" id="MobiDB-lite"/>
    </source>
</evidence>
<dbReference type="AlphaFoldDB" id="A0A2H3T6D4"/>
<dbReference type="VEuPathDB" id="FungiDB:FOC1_g10002784"/>
<proteinExistence type="inferred from homology"/>
<dbReference type="VEuPathDB" id="FungiDB:FOMG_08705"/>
<dbReference type="VEuPathDB" id="FungiDB:FOZG_14797"/>
<dbReference type="GO" id="GO:0005783">
    <property type="term" value="C:endoplasmic reticulum"/>
    <property type="evidence" value="ECO:0007669"/>
    <property type="project" value="UniProtKB-SubCell"/>
</dbReference>
<dbReference type="VEuPathDB" id="FungiDB:FOXG_12898"/>
<dbReference type="Pfam" id="PF17106">
    <property type="entry name" value="NACHT_sigma"/>
    <property type="match status" value="1"/>
</dbReference>
<dbReference type="InterPro" id="IPR052374">
    <property type="entry name" value="SERAC1"/>
</dbReference>
<dbReference type="VEuPathDB" id="FungiDB:FOC4_g10000651"/>
<evidence type="ECO:0000256" key="2">
    <source>
        <dbReference type="ARBA" id="ARBA00004240"/>
    </source>
</evidence>
<dbReference type="Gene3D" id="3.40.50.1820">
    <property type="entry name" value="alpha/beta hydrolase"/>
    <property type="match status" value="1"/>
</dbReference>
<evidence type="ECO:0000256" key="4">
    <source>
        <dbReference type="ARBA" id="ARBA00007920"/>
    </source>
</evidence>
<sequence>MPLRKQLRTDDAEIHQQQATSCGHGPPSTPSHHETDLPIFQSTSVPDCRDATIDICFVHGLTANGQPKPWPETLLPPKLSRSRILTYGYDAYIVRKSVASTNGLMDHATNLLNDLTTDRAGSNASSRPLVFVTHSLGGLVCKEAVLLSRNNTEPHLRSIFNCIKGIIFMGTPHRGSWMADWAKIPASALGRVKSTNKSLLKILETDDRYLQSVQDRFWSMVREQQKAGSDLEVTCFFEELPFPGIGQVVSKDSATLESYNAISIHANHSNMVKFNSANDNRFKRLLGELIRWESQIRNSATSQPTQSIEDAQIDKSPNSYFNSYGSGDQFNAPGSTQNISKGSGNQFTGATFSRSVQFGQGVRERGLMYE</sequence>
<organism evidence="11 12">
    <name type="scientific">Fusarium oxysporum</name>
    <name type="common">Fusarium vascular wilt</name>
    <dbReference type="NCBI Taxonomy" id="5507"/>
    <lineage>
        <taxon>Eukaryota</taxon>
        <taxon>Fungi</taxon>
        <taxon>Dikarya</taxon>
        <taxon>Ascomycota</taxon>
        <taxon>Pezizomycotina</taxon>
        <taxon>Sordariomycetes</taxon>
        <taxon>Hypocreomycetidae</taxon>
        <taxon>Hypocreales</taxon>
        <taxon>Nectriaceae</taxon>
        <taxon>Fusarium</taxon>
        <taxon>Fusarium oxysporum species complex</taxon>
    </lineage>
</organism>
<evidence type="ECO:0000256" key="1">
    <source>
        <dbReference type="ARBA" id="ARBA00004173"/>
    </source>
</evidence>
<dbReference type="InterPro" id="IPR031353">
    <property type="entry name" value="NACHT_sigma"/>
</dbReference>
<feature type="domain" description="DUF676" evidence="9">
    <location>
        <begin position="102"/>
        <end position="180"/>
    </location>
</feature>
<protein>
    <submittedName>
        <fullName evidence="11">Uncharacterized protein</fullName>
    </submittedName>
</protein>
<evidence type="ECO:0000313" key="11">
    <source>
        <dbReference type="EMBL" id="SCO78520.1"/>
    </source>
</evidence>
<dbReference type="InterPro" id="IPR007751">
    <property type="entry name" value="DUF676_lipase-like"/>
</dbReference>
<evidence type="ECO:0000256" key="6">
    <source>
        <dbReference type="ARBA" id="ARBA00023128"/>
    </source>
</evidence>
<dbReference type="VEuPathDB" id="FungiDB:HZS61_007022"/>
<dbReference type="PANTHER" id="PTHR48182">
    <property type="entry name" value="PROTEIN SERAC1"/>
    <property type="match status" value="1"/>
</dbReference>
<evidence type="ECO:0000256" key="5">
    <source>
        <dbReference type="ARBA" id="ARBA00022824"/>
    </source>
</evidence>
<dbReference type="VEuPathDB" id="FungiDB:FOIG_07585"/>
<dbReference type="OrthoDB" id="7464126at2759"/>
<evidence type="ECO:0000259" key="10">
    <source>
        <dbReference type="Pfam" id="PF17106"/>
    </source>
</evidence>
<dbReference type="Pfam" id="PF05057">
    <property type="entry name" value="DUF676"/>
    <property type="match status" value="1"/>
</dbReference>
<feature type="region of interest" description="Disordered" evidence="8">
    <location>
        <begin position="1"/>
        <end position="38"/>
    </location>
</feature>
<feature type="region of interest" description="Disordered" evidence="8">
    <location>
        <begin position="324"/>
        <end position="346"/>
    </location>
</feature>
<accession>A0A2H3T6D4</accession>
<evidence type="ECO:0000256" key="7">
    <source>
        <dbReference type="ARBA" id="ARBA00023136"/>
    </source>
</evidence>
<evidence type="ECO:0000256" key="3">
    <source>
        <dbReference type="ARBA" id="ARBA00004370"/>
    </source>
</evidence>
<dbReference type="PANTHER" id="PTHR48182:SF2">
    <property type="entry name" value="PROTEIN SERAC1"/>
    <property type="match status" value="1"/>
</dbReference>
<name>A0A2H3T6D4_FUSOX</name>
<dbReference type="GO" id="GO:0016020">
    <property type="term" value="C:membrane"/>
    <property type="evidence" value="ECO:0007669"/>
    <property type="project" value="UniProtKB-SubCell"/>
</dbReference>
<reference evidence="12" key="1">
    <citation type="submission" date="2016-09" db="EMBL/GenBank/DDBJ databases">
        <authorList>
            <person name="Guldener U."/>
        </authorList>
    </citation>
    <scope>NUCLEOTIDE SEQUENCE [LARGE SCALE GENOMIC DNA]</scope>
    <source>
        <strain evidence="12">V64-1</strain>
    </source>
</reference>
<keyword evidence="6" id="KW-0496">Mitochondrion</keyword>
<dbReference type="Proteomes" id="UP000219369">
    <property type="component" value="Unassembled WGS sequence"/>
</dbReference>
<feature type="domain" description="NACHT-NTPase sigma" evidence="10">
    <location>
        <begin position="318"/>
        <end position="359"/>
    </location>
</feature>
<dbReference type="SUPFAM" id="SSF53474">
    <property type="entry name" value="alpha/beta-Hydrolases"/>
    <property type="match status" value="1"/>
</dbReference>